<sequence length="233" mass="26068">MQEEDPFNTLKREARYRAAPSPWDGDRLYAAHTLYGQAITDFCERAIRMKQLVGGGEAWDLTNGAVTSVARYKPNARPIIPPVGHCYGHLIYEGYLDGQRMWGSTRGGETAIRNGDVIQWCDAQVQLLDENEETTVFSFGATGYTSIILSGAEFPELLSEDFQTLPPTRLPDVTIVMQSAASAMLPTRKLVLFNTLQRGRIWIYRPVGWDYVGLNAEPEADWPPPDPTLFLPS</sequence>
<evidence type="ECO:0000259" key="1">
    <source>
        <dbReference type="Pfam" id="PF25459"/>
    </source>
</evidence>
<keyword evidence="3" id="KW-1185">Reference proteome</keyword>
<dbReference type="HOGENOM" id="CLU_1190502_0_0_1"/>
<reference evidence="3" key="2">
    <citation type="submission" date="2015-01" db="EMBL/GenBank/DDBJ databases">
        <title>Evolutionary Origins and Diversification of the Mycorrhizal Mutualists.</title>
        <authorList>
            <consortium name="DOE Joint Genome Institute"/>
            <consortium name="Mycorrhizal Genomics Consortium"/>
            <person name="Kohler A."/>
            <person name="Kuo A."/>
            <person name="Nagy L.G."/>
            <person name="Floudas D."/>
            <person name="Copeland A."/>
            <person name="Barry K.W."/>
            <person name="Cichocki N."/>
            <person name="Veneault-Fourrey C."/>
            <person name="LaButti K."/>
            <person name="Lindquist E.A."/>
            <person name="Lipzen A."/>
            <person name="Lundell T."/>
            <person name="Morin E."/>
            <person name="Murat C."/>
            <person name="Riley R."/>
            <person name="Ohm R."/>
            <person name="Sun H."/>
            <person name="Tunlid A."/>
            <person name="Henrissat B."/>
            <person name="Grigoriev I.V."/>
            <person name="Hibbett D.S."/>
            <person name="Martin F."/>
        </authorList>
    </citation>
    <scope>NUCLEOTIDE SEQUENCE [LARGE SCALE GENOMIC DNA]</scope>
    <source>
        <strain evidence="3">MAFF 305830</strain>
    </source>
</reference>
<name>A0A0C2X8I0_SERVB</name>
<dbReference type="AlphaFoldDB" id="A0A0C2X8I0"/>
<protein>
    <recommendedName>
        <fullName evidence="1">BBC1/AIM3 cysteine proteinase-fold domain-containing protein</fullName>
    </recommendedName>
</protein>
<dbReference type="Pfam" id="PF25459">
    <property type="entry name" value="AIM3_BBC1_C"/>
    <property type="match status" value="1"/>
</dbReference>
<gene>
    <name evidence="2" type="ORF">M408DRAFT_94655</name>
</gene>
<dbReference type="InterPro" id="IPR057402">
    <property type="entry name" value="AIM3_BBC1_C"/>
</dbReference>
<evidence type="ECO:0000313" key="2">
    <source>
        <dbReference type="EMBL" id="KIM34368.1"/>
    </source>
</evidence>
<dbReference type="STRING" id="933852.A0A0C2X8I0"/>
<evidence type="ECO:0000313" key="3">
    <source>
        <dbReference type="Proteomes" id="UP000054097"/>
    </source>
</evidence>
<organism evidence="2 3">
    <name type="scientific">Serendipita vermifera MAFF 305830</name>
    <dbReference type="NCBI Taxonomy" id="933852"/>
    <lineage>
        <taxon>Eukaryota</taxon>
        <taxon>Fungi</taxon>
        <taxon>Dikarya</taxon>
        <taxon>Basidiomycota</taxon>
        <taxon>Agaricomycotina</taxon>
        <taxon>Agaricomycetes</taxon>
        <taxon>Sebacinales</taxon>
        <taxon>Serendipitaceae</taxon>
        <taxon>Serendipita</taxon>
    </lineage>
</organism>
<dbReference type="EMBL" id="KN824277">
    <property type="protein sequence ID" value="KIM34368.1"/>
    <property type="molecule type" value="Genomic_DNA"/>
</dbReference>
<dbReference type="Proteomes" id="UP000054097">
    <property type="component" value="Unassembled WGS sequence"/>
</dbReference>
<accession>A0A0C2X8I0</accession>
<feature type="domain" description="BBC1/AIM3 cysteine proteinase-fold" evidence="1">
    <location>
        <begin position="13"/>
        <end position="214"/>
    </location>
</feature>
<reference evidence="2 3" key="1">
    <citation type="submission" date="2014-04" db="EMBL/GenBank/DDBJ databases">
        <authorList>
            <consortium name="DOE Joint Genome Institute"/>
            <person name="Kuo A."/>
            <person name="Zuccaro A."/>
            <person name="Kohler A."/>
            <person name="Nagy L.G."/>
            <person name="Floudas D."/>
            <person name="Copeland A."/>
            <person name="Barry K.W."/>
            <person name="Cichocki N."/>
            <person name="Veneault-Fourrey C."/>
            <person name="LaButti K."/>
            <person name="Lindquist E.A."/>
            <person name="Lipzen A."/>
            <person name="Lundell T."/>
            <person name="Morin E."/>
            <person name="Murat C."/>
            <person name="Sun H."/>
            <person name="Tunlid A."/>
            <person name="Henrissat B."/>
            <person name="Grigoriev I.V."/>
            <person name="Hibbett D.S."/>
            <person name="Martin F."/>
            <person name="Nordberg H.P."/>
            <person name="Cantor M.N."/>
            <person name="Hua S.X."/>
        </authorList>
    </citation>
    <scope>NUCLEOTIDE SEQUENCE [LARGE SCALE GENOMIC DNA]</scope>
    <source>
        <strain evidence="2 3">MAFF 305830</strain>
    </source>
</reference>
<dbReference type="OrthoDB" id="3357271at2759"/>
<proteinExistence type="predicted"/>